<evidence type="ECO:0000259" key="5">
    <source>
        <dbReference type="PROSITE" id="PS51371"/>
    </source>
</evidence>
<dbReference type="Gene3D" id="3.30.1340.30">
    <property type="match status" value="1"/>
</dbReference>
<dbReference type="InterPro" id="IPR046342">
    <property type="entry name" value="CBS_dom_sf"/>
</dbReference>
<dbReference type="PIRSF" id="PIRSF036990">
    <property type="entry name" value="UCP036990_CBS_BON"/>
    <property type="match status" value="1"/>
</dbReference>
<name>A0A4Q9HLV0_STRKA</name>
<organism evidence="6 7">
    <name type="scientific">Streptomyces kasugaensis</name>
    <dbReference type="NCBI Taxonomy" id="1946"/>
    <lineage>
        <taxon>Bacteria</taxon>
        <taxon>Bacillati</taxon>
        <taxon>Actinomycetota</taxon>
        <taxon>Actinomycetes</taxon>
        <taxon>Kitasatosporales</taxon>
        <taxon>Streptomycetaceae</taxon>
        <taxon>Streptomyces</taxon>
    </lineage>
</organism>
<dbReference type="Gene3D" id="3.10.580.10">
    <property type="entry name" value="CBS-domain"/>
    <property type="match status" value="2"/>
</dbReference>
<feature type="domain" description="BON" evidence="4">
    <location>
        <begin position="127"/>
        <end position="196"/>
    </location>
</feature>
<dbReference type="Pfam" id="PF04972">
    <property type="entry name" value="BON"/>
    <property type="match status" value="1"/>
</dbReference>
<keyword evidence="1 2" id="KW-0129">CBS domain</keyword>
<dbReference type="PANTHER" id="PTHR43080">
    <property type="entry name" value="CBS DOMAIN-CONTAINING PROTEIN CBSX3, MITOCHONDRIAL"/>
    <property type="match status" value="1"/>
</dbReference>
<evidence type="ECO:0000256" key="2">
    <source>
        <dbReference type="PROSITE-ProRule" id="PRU00703"/>
    </source>
</evidence>
<dbReference type="GeneID" id="97376226"/>
<evidence type="ECO:0000256" key="1">
    <source>
        <dbReference type="ARBA" id="ARBA00023122"/>
    </source>
</evidence>
<keyword evidence="7" id="KW-1185">Reference proteome</keyword>
<feature type="domain" description="CBS" evidence="5">
    <location>
        <begin position="74"/>
        <end position="131"/>
    </location>
</feature>
<dbReference type="PROSITE" id="PS51371">
    <property type="entry name" value="CBS"/>
    <property type="match status" value="2"/>
</dbReference>
<proteinExistence type="predicted"/>
<evidence type="ECO:0000259" key="4">
    <source>
        <dbReference type="PROSITE" id="PS50914"/>
    </source>
</evidence>
<dbReference type="Proteomes" id="UP000292452">
    <property type="component" value="Unassembled WGS sequence"/>
</dbReference>
<evidence type="ECO:0000313" key="6">
    <source>
        <dbReference type="EMBL" id="TBO55752.1"/>
    </source>
</evidence>
<sequence length="239" mass="25820">MKPRRVGSVMTGEVVRALRATPREDLQRWLAEYDVGALPVVDADERVAGVVSAADLRRVRRTGGAGPPTAGELMSVPAITIRADDSLVRAARLLTEHRIGRLPVVDEEARLVGIVTRRDLLQIFCRPDADIRDEVLDEIMVRTLWLGPHRVQVSVRGGVVALSGCLESSGDAAVAVRMTRQVHGVIAVVDRLTYRRAAAYHQPGETTTRTAAAPGRGRHSGGGPARRESPAAAPGRRTR</sequence>
<feature type="domain" description="CBS" evidence="5">
    <location>
        <begin position="10"/>
        <end position="66"/>
    </location>
</feature>
<evidence type="ECO:0000256" key="3">
    <source>
        <dbReference type="SAM" id="MobiDB-lite"/>
    </source>
</evidence>
<feature type="region of interest" description="Disordered" evidence="3">
    <location>
        <begin position="200"/>
        <end position="239"/>
    </location>
</feature>
<comment type="caution">
    <text evidence="6">The sequence shown here is derived from an EMBL/GenBank/DDBJ whole genome shotgun (WGS) entry which is preliminary data.</text>
</comment>
<dbReference type="Pfam" id="PF00571">
    <property type="entry name" value="CBS"/>
    <property type="match status" value="2"/>
</dbReference>
<gene>
    <name evidence="6" type="ORF">EYS09_31575</name>
</gene>
<accession>A0A4Q9HLV0</accession>
<dbReference type="InterPro" id="IPR007055">
    <property type="entry name" value="BON_dom"/>
</dbReference>
<dbReference type="EMBL" id="SIXH01000447">
    <property type="protein sequence ID" value="TBO55752.1"/>
    <property type="molecule type" value="Genomic_DNA"/>
</dbReference>
<dbReference type="SUPFAM" id="SSF54631">
    <property type="entry name" value="CBS-domain pair"/>
    <property type="match status" value="1"/>
</dbReference>
<dbReference type="PROSITE" id="PS50914">
    <property type="entry name" value="BON"/>
    <property type="match status" value="1"/>
</dbReference>
<evidence type="ECO:0000313" key="7">
    <source>
        <dbReference type="Proteomes" id="UP000292452"/>
    </source>
</evidence>
<protein>
    <submittedName>
        <fullName evidence="6">CBS domain-containing protein</fullName>
    </submittedName>
</protein>
<dbReference type="AlphaFoldDB" id="A0A4Q9HLV0"/>
<dbReference type="InterPro" id="IPR017080">
    <property type="entry name" value="UCP036990_CBS_BON"/>
</dbReference>
<dbReference type="InterPro" id="IPR051257">
    <property type="entry name" value="Diverse_CBS-Domain"/>
</dbReference>
<dbReference type="PANTHER" id="PTHR43080:SF29">
    <property type="entry name" value="OS02G0818000 PROTEIN"/>
    <property type="match status" value="1"/>
</dbReference>
<feature type="compositionally biased region" description="Low complexity" evidence="3">
    <location>
        <begin position="203"/>
        <end position="215"/>
    </location>
</feature>
<dbReference type="RefSeq" id="WP_110952482.1">
    <property type="nucleotide sequence ID" value="NZ_SIXH01000447.1"/>
</dbReference>
<dbReference type="SMART" id="SM00116">
    <property type="entry name" value="CBS"/>
    <property type="match status" value="2"/>
</dbReference>
<reference evidence="6 7" key="1">
    <citation type="submission" date="2019-02" db="EMBL/GenBank/DDBJ databases">
        <title>Draft Genome Sequence of Streptomyces sp. AM-2504, identified by 16S rRNA comparative analysis as a Streptomyces Kasugaensis strain.</title>
        <authorList>
            <person name="Napolioni V."/>
            <person name="Giuliodori A.M."/>
            <person name="Spurio R."/>
            <person name="Fabbretti A."/>
        </authorList>
    </citation>
    <scope>NUCLEOTIDE SEQUENCE [LARGE SCALE GENOMIC DNA]</scope>
    <source>
        <strain evidence="6 7">AM-2504</strain>
    </source>
</reference>
<dbReference type="InterPro" id="IPR000644">
    <property type="entry name" value="CBS_dom"/>
</dbReference>